<dbReference type="SMART" id="SM00731">
    <property type="entry name" value="SprT"/>
    <property type="match status" value="1"/>
</dbReference>
<reference evidence="3" key="1">
    <citation type="submission" date="2019-07" db="EMBL/GenBank/DDBJ databases">
        <authorList>
            <person name="Palmer J.M."/>
        </authorList>
    </citation>
    <scope>NUCLEOTIDE SEQUENCE</scope>
    <source>
        <strain evidence="3">PC9</strain>
    </source>
</reference>
<keyword evidence="4" id="KW-1185">Reference proteome</keyword>
<accession>A0A8H7A383</accession>
<dbReference type="OrthoDB" id="20772at2759"/>
<dbReference type="Proteomes" id="UP000623687">
    <property type="component" value="Unassembled WGS sequence"/>
</dbReference>
<dbReference type="PANTHER" id="PTHR23099:SF0">
    <property type="entry name" value="GERM CELL NUCLEAR ACIDIC PROTEIN"/>
    <property type="match status" value="1"/>
</dbReference>
<feature type="region of interest" description="Disordered" evidence="1">
    <location>
        <begin position="402"/>
        <end position="427"/>
    </location>
</feature>
<dbReference type="InterPro" id="IPR006640">
    <property type="entry name" value="SprT-like_domain"/>
</dbReference>
<feature type="compositionally biased region" description="Low complexity" evidence="1">
    <location>
        <begin position="197"/>
        <end position="214"/>
    </location>
</feature>
<name>A0A8H7A383_PLEOS</name>
<protein>
    <recommendedName>
        <fullName evidence="2">SprT-like domain-containing protein</fullName>
    </recommendedName>
</protein>
<feature type="region of interest" description="Disordered" evidence="1">
    <location>
        <begin position="1"/>
        <end position="20"/>
    </location>
</feature>
<dbReference type="PANTHER" id="PTHR23099">
    <property type="entry name" value="TRANSCRIPTIONAL REGULATOR"/>
    <property type="match status" value="1"/>
</dbReference>
<dbReference type="GeneID" id="59373938"/>
<dbReference type="AlphaFoldDB" id="A0A8H7A383"/>
<sequence length="509" mass="55488">MSNPQVRTASFQPTASDFKQRTSELANTGSLSYKLTQGGTQGYVGAIAFSSSSAPSTAPEEDVFLRASPRKGPSGRVQSSAKGQDISRVIPEVIELSDSSPEAPPRIRRKPQGSPSKGDKLSLFIDDSEGSSDDDGAIMTFDEPPSARKPLKLPLIKFNTLNIADTPPSSPKKHKGVSATRQDATLVETPCPRTDPSVKPASSSVSTPSSASVTRTGLQATRVTKKAQAAAELTKRKLYAEDLFEELNSLVFDRKLPSSTQLKWSKRLTTTAGRAKWHKSSAGVHTTEIELAEKILDCEERIRNTLSHEMCHLACWVIDGCPKEGHGQLFKAWSAKVMLRCPDIHISTRHDYEISYPYQWECEKCAKIYGRFSKSIRPDECVCGACKVGRLRPLFKTNQRAPRTPKVARMAAAKPQGKQTPTLTIPQYSVLNPSPADSPRSLPRSNLKLSTSSLFIDLTESYGDGEALGSPVKEQQILCQHGSDSEGEGEEDEIGILATILESVSLTRD</sequence>
<dbReference type="GO" id="GO:0006950">
    <property type="term" value="P:response to stress"/>
    <property type="evidence" value="ECO:0007669"/>
    <property type="project" value="UniProtKB-ARBA"/>
</dbReference>
<gene>
    <name evidence="3" type="ORF">PC9H_004120</name>
</gene>
<dbReference type="VEuPathDB" id="FungiDB:PC9H_004120"/>
<evidence type="ECO:0000313" key="4">
    <source>
        <dbReference type="Proteomes" id="UP000623687"/>
    </source>
</evidence>
<dbReference type="EMBL" id="JACETU010000002">
    <property type="protein sequence ID" value="KAF7437282.1"/>
    <property type="molecule type" value="Genomic_DNA"/>
</dbReference>
<comment type="caution">
    <text evidence="3">The sequence shown here is derived from an EMBL/GenBank/DDBJ whole genome shotgun (WGS) entry which is preliminary data.</text>
</comment>
<dbReference type="Pfam" id="PF10263">
    <property type="entry name" value="SprT-like"/>
    <property type="match status" value="1"/>
</dbReference>
<feature type="region of interest" description="Disordered" evidence="1">
    <location>
        <begin position="164"/>
        <end position="183"/>
    </location>
</feature>
<organism evidence="3 4">
    <name type="scientific">Pleurotus ostreatus</name>
    <name type="common">Oyster mushroom</name>
    <name type="synonym">White-rot fungus</name>
    <dbReference type="NCBI Taxonomy" id="5322"/>
    <lineage>
        <taxon>Eukaryota</taxon>
        <taxon>Fungi</taxon>
        <taxon>Dikarya</taxon>
        <taxon>Basidiomycota</taxon>
        <taxon>Agaricomycotina</taxon>
        <taxon>Agaricomycetes</taxon>
        <taxon>Agaricomycetidae</taxon>
        <taxon>Agaricales</taxon>
        <taxon>Pleurotineae</taxon>
        <taxon>Pleurotaceae</taxon>
        <taxon>Pleurotus</taxon>
    </lineage>
</organism>
<dbReference type="GO" id="GO:0005634">
    <property type="term" value="C:nucleus"/>
    <property type="evidence" value="ECO:0007669"/>
    <property type="project" value="TreeGrafter"/>
</dbReference>
<feature type="domain" description="SprT-like" evidence="2">
    <location>
        <begin position="236"/>
        <end position="394"/>
    </location>
</feature>
<proteinExistence type="predicted"/>
<feature type="region of interest" description="Disordered" evidence="1">
    <location>
        <begin position="51"/>
        <end position="146"/>
    </location>
</feature>
<feature type="compositionally biased region" description="Polar residues" evidence="1">
    <location>
        <begin position="417"/>
        <end position="427"/>
    </location>
</feature>
<evidence type="ECO:0000256" key="1">
    <source>
        <dbReference type="SAM" id="MobiDB-lite"/>
    </source>
</evidence>
<evidence type="ECO:0000313" key="3">
    <source>
        <dbReference type="EMBL" id="KAF7437282.1"/>
    </source>
</evidence>
<feature type="compositionally biased region" description="Acidic residues" evidence="1">
    <location>
        <begin position="126"/>
        <end position="136"/>
    </location>
</feature>
<evidence type="ECO:0000259" key="2">
    <source>
        <dbReference type="SMART" id="SM00731"/>
    </source>
</evidence>
<dbReference type="RefSeq" id="XP_036635181.1">
    <property type="nucleotide sequence ID" value="XM_036773708.1"/>
</dbReference>
<feature type="region of interest" description="Disordered" evidence="1">
    <location>
        <begin position="188"/>
        <end position="217"/>
    </location>
</feature>